<accession>A0A031LMB5</accession>
<dbReference type="RefSeq" id="WP_235185672.1">
    <property type="nucleotide sequence ID" value="NZ_JFZT01000057.1"/>
</dbReference>
<keyword evidence="3" id="KW-1185">Reference proteome</keyword>
<organism evidence="2 3">
    <name type="scientific">Candidatus Acidianus copahuensis</name>
    <dbReference type="NCBI Taxonomy" id="1160895"/>
    <lineage>
        <taxon>Archaea</taxon>
        <taxon>Thermoproteota</taxon>
        <taxon>Thermoprotei</taxon>
        <taxon>Sulfolobales</taxon>
        <taxon>Sulfolobaceae</taxon>
        <taxon>Acidianus</taxon>
    </lineage>
</organism>
<evidence type="ECO:0000256" key="1">
    <source>
        <dbReference type="SAM" id="Phobius"/>
    </source>
</evidence>
<dbReference type="STRING" id="1160895.CM19_11265"/>
<sequence>MDSSFMAFIFSFFPCSFEGFEMSFFSYIASKGDKRAGNVGTLVGVIVVIGMIYLTLTFLPILVSDTTEYFIKITLGSILLAMGTAFIVMDYPRPKTAFLVALLGIIAEGVEVDIFTVSSWVMTGDEDVALLGGIVGFTWVLLISRLVYFKFSEKNMKKIATILLYIVGFIVLTSGIV</sequence>
<dbReference type="Proteomes" id="UP000024332">
    <property type="component" value="Unassembled WGS sequence"/>
</dbReference>
<feature type="transmembrane region" description="Helical" evidence="1">
    <location>
        <begin position="96"/>
        <end position="122"/>
    </location>
</feature>
<feature type="transmembrane region" description="Helical" evidence="1">
    <location>
        <begin position="128"/>
        <end position="147"/>
    </location>
</feature>
<keyword evidence="1" id="KW-0812">Transmembrane</keyword>
<comment type="caution">
    <text evidence="2">The sequence shown here is derived from an EMBL/GenBank/DDBJ whole genome shotgun (WGS) entry which is preliminary data.</text>
</comment>
<evidence type="ECO:0000313" key="3">
    <source>
        <dbReference type="Proteomes" id="UP000024332"/>
    </source>
</evidence>
<feature type="transmembrane region" description="Helical" evidence="1">
    <location>
        <begin position="41"/>
        <end position="63"/>
    </location>
</feature>
<proteinExistence type="predicted"/>
<keyword evidence="1" id="KW-0472">Membrane</keyword>
<dbReference type="AlphaFoldDB" id="A0A031LMB5"/>
<feature type="transmembrane region" description="Helical" evidence="1">
    <location>
        <begin position="159"/>
        <end position="176"/>
    </location>
</feature>
<reference evidence="2 3" key="1">
    <citation type="submission" date="2014-03" db="EMBL/GenBank/DDBJ databases">
        <title>Draft genome sequence of the novel thermoacidophilic archaea Acidianus copahuensis ALE1 strain, isolated from Copahue volcanic area in Neuquen Argentina.</title>
        <authorList>
            <person name="Urbieta M.S."/>
            <person name="Rascovan N."/>
            <person name="Castro C."/>
            <person name="Revale S."/>
            <person name="Giaveno M.A."/>
            <person name="Vazquez M.P."/>
            <person name="Donati E.R."/>
        </authorList>
    </citation>
    <scope>NUCLEOTIDE SEQUENCE [LARGE SCALE GENOMIC DNA]</scope>
    <source>
        <strain evidence="2 3">ALE1</strain>
    </source>
</reference>
<feature type="transmembrane region" description="Helical" evidence="1">
    <location>
        <begin position="6"/>
        <end position="29"/>
    </location>
</feature>
<keyword evidence="1" id="KW-1133">Transmembrane helix</keyword>
<dbReference type="EMBL" id="JFZT01000057">
    <property type="protein sequence ID" value="EZQ02043.1"/>
    <property type="molecule type" value="Genomic_DNA"/>
</dbReference>
<gene>
    <name evidence="2" type="ORF">CM19_11265</name>
</gene>
<evidence type="ECO:0000313" key="2">
    <source>
        <dbReference type="EMBL" id="EZQ02043.1"/>
    </source>
</evidence>
<feature type="transmembrane region" description="Helical" evidence="1">
    <location>
        <begin position="69"/>
        <end position="89"/>
    </location>
</feature>
<protein>
    <submittedName>
        <fullName evidence="2">Uncharacterized protein</fullName>
    </submittedName>
</protein>
<name>A0A031LMB5_9CREN</name>